<dbReference type="InterPro" id="IPR016169">
    <property type="entry name" value="FAD-bd_PCMH_sub2"/>
</dbReference>
<dbReference type="InterPro" id="IPR036318">
    <property type="entry name" value="FAD-bd_PCMH-like_sf"/>
</dbReference>
<dbReference type="Proteomes" id="UP000188879">
    <property type="component" value="Unassembled WGS sequence"/>
</dbReference>
<keyword evidence="5" id="KW-1185">Reference proteome</keyword>
<evidence type="ECO:0000313" key="4">
    <source>
        <dbReference type="EMBL" id="ONG46372.1"/>
    </source>
</evidence>
<dbReference type="RefSeq" id="WP_076960084.1">
    <property type="nucleotide sequence ID" value="NZ_MLCO01000319.1"/>
</dbReference>
<dbReference type="InterPro" id="IPR051312">
    <property type="entry name" value="Diverse_Substr_Oxidored"/>
</dbReference>
<dbReference type="InterPro" id="IPR036683">
    <property type="entry name" value="CO_DH_flav_C_dom_sf"/>
</dbReference>
<name>A0A1V2GV43_9PROT</name>
<dbReference type="InterPro" id="IPR005107">
    <property type="entry name" value="CO_DH_flav_C"/>
</dbReference>
<dbReference type="PROSITE" id="PS51387">
    <property type="entry name" value="FAD_PCMH"/>
    <property type="match status" value="1"/>
</dbReference>
<accession>A0A1V2GV43</accession>
<evidence type="ECO:0000256" key="2">
    <source>
        <dbReference type="ARBA" id="ARBA00022827"/>
    </source>
</evidence>
<dbReference type="OrthoDB" id="9814706at2"/>
<evidence type="ECO:0000313" key="5">
    <source>
        <dbReference type="Proteomes" id="UP000188879"/>
    </source>
</evidence>
<keyword evidence="2" id="KW-0274">FAD</keyword>
<dbReference type="SMART" id="SM01092">
    <property type="entry name" value="CO_deh_flav_C"/>
    <property type="match status" value="1"/>
</dbReference>
<comment type="caution">
    <text evidence="4">The sequence shown here is derived from an EMBL/GenBank/DDBJ whole genome shotgun (WGS) entry which is preliminary data.</text>
</comment>
<organism evidence="4 5">
    <name type="scientific">Teichococcus deserti</name>
    <dbReference type="NCBI Taxonomy" id="1817963"/>
    <lineage>
        <taxon>Bacteria</taxon>
        <taxon>Pseudomonadati</taxon>
        <taxon>Pseudomonadota</taxon>
        <taxon>Alphaproteobacteria</taxon>
        <taxon>Acetobacterales</taxon>
        <taxon>Roseomonadaceae</taxon>
        <taxon>Roseomonas</taxon>
    </lineage>
</organism>
<dbReference type="Gene3D" id="3.30.465.10">
    <property type="match status" value="2"/>
</dbReference>
<keyword evidence="1" id="KW-0285">Flavoprotein</keyword>
<dbReference type="Gene3D" id="3.30.43.10">
    <property type="entry name" value="Uridine Diphospho-n-acetylenolpyruvylglucosamine Reductase, domain 2"/>
    <property type="match status" value="1"/>
</dbReference>
<dbReference type="GO" id="GO:0071949">
    <property type="term" value="F:FAD binding"/>
    <property type="evidence" value="ECO:0007669"/>
    <property type="project" value="InterPro"/>
</dbReference>
<dbReference type="PANTHER" id="PTHR42659:SF1">
    <property type="entry name" value="OXIDOREDUCTASE"/>
    <property type="match status" value="1"/>
</dbReference>
<dbReference type="AlphaFoldDB" id="A0A1V2GV43"/>
<dbReference type="SUPFAM" id="SSF55447">
    <property type="entry name" value="CO dehydrogenase flavoprotein C-terminal domain-like"/>
    <property type="match status" value="1"/>
</dbReference>
<dbReference type="GO" id="GO:0016491">
    <property type="term" value="F:oxidoreductase activity"/>
    <property type="evidence" value="ECO:0007669"/>
    <property type="project" value="InterPro"/>
</dbReference>
<proteinExistence type="predicted"/>
<protein>
    <submittedName>
        <fullName evidence="4">FAD-binding molybdopterin dehydrogenase</fullName>
    </submittedName>
</protein>
<evidence type="ECO:0000256" key="1">
    <source>
        <dbReference type="ARBA" id="ARBA00022630"/>
    </source>
</evidence>
<dbReference type="Pfam" id="PF00941">
    <property type="entry name" value="FAD_binding_5"/>
    <property type="match status" value="1"/>
</dbReference>
<dbReference type="Pfam" id="PF03450">
    <property type="entry name" value="CO_deh_flav_C"/>
    <property type="match status" value="1"/>
</dbReference>
<feature type="domain" description="FAD-binding PCMH-type" evidence="3">
    <location>
        <begin position="1"/>
        <end position="221"/>
    </location>
</feature>
<gene>
    <name evidence="4" type="ORF">BKE38_25465</name>
</gene>
<sequence>MMDFSYARPADLAAAGAALAAGGMALGGGTGLLDLAKLGVARPVAVVDLTRLPGLDAIQVSETEARIGALVKMSRLAAHPAMRAALPAVGQALLASASPQIRNMATIGGNLLQRTRCAYFRDAAVGSCNRRNPGSGCAAVGGVTRGHALLGVSPHCIATHPGDLAVALVAFDAVVETWSPNGQRLLSVHDFFLLPGATPGQEFALAPGEIVTGLRIPLAPVARQARYVKLRDRASYEFAAASLAAGMSLGVDGRIADLRLALGGVATIPWRARSVEAALIGEHPTPAAIAAAAALAMREAEPQPDNRHKLALVPALIERTLTDMVGEPA</sequence>
<dbReference type="PANTHER" id="PTHR42659">
    <property type="entry name" value="XANTHINE DEHYDROGENASE SUBUNIT C-RELATED"/>
    <property type="match status" value="1"/>
</dbReference>
<evidence type="ECO:0000259" key="3">
    <source>
        <dbReference type="PROSITE" id="PS51387"/>
    </source>
</evidence>
<dbReference type="InterPro" id="IPR016166">
    <property type="entry name" value="FAD-bd_PCMH"/>
</dbReference>
<dbReference type="InterPro" id="IPR016167">
    <property type="entry name" value="FAD-bd_PCMH_sub1"/>
</dbReference>
<dbReference type="Gene3D" id="3.30.390.50">
    <property type="entry name" value="CO dehydrogenase flavoprotein, C-terminal domain"/>
    <property type="match status" value="1"/>
</dbReference>
<dbReference type="SUPFAM" id="SSF56176">
    <property type="entry name" value="FAD-binding/transporter-associated domain-like"/>
    <property type="match status" value="1"/>
</dbReference>
<dbReference type="InterPro" id="IPR002346">
    <property type="entry name" value="Mopterin_DH_FAD-bd"/>
</dbReference>
<reference evidence="4 5" key="1">
    <citation type="submission" date="2016-10" db="EMBL/GenBank/DDBJ databases">
        <title>Draft Genome sequence of Roseomonas sp. strain M3.</title>
        <authorList>
            <person name="Subhash Y."/>
            <person name="Lee S."/>
        </authorList>
    </citation>
    <scope>NUCLEOTIDE SEQUENCE [LARGE SCALE GENOMIC DNA]</scope>
    <source>
        <strain evidence="4 5">M3</strain>
    </source>
</reference>
<dbReference type="EMBL" id="MLCO01000319">
    <property type="protein sequence ID" value="ONG46372.1"/>
    <property type="molecule type" value="Genomic_DNA"/>
</dbReference>